<evidence type="ECO:0000313" key="1">
    <source>
        <dbReference type="EMBL" id="OMJ92730.1"/>
    </source>
</evidence>
<dbReference type="AlphaFoldDB" id="A0A1R2CUT5"/>
<comment type="caution">
    <text evidence="1">The sequence shown here is derived from an EMBL/GenBank/DDBJ whole genome shotgun (WGS) entry which is preliminary data.</text>
</comment>
<protein>
    <submittedName>
        <fullName evidence="1">Uncharacterized protein</fullName>
    </submittedName>
</protein>
<gene>
    <name evidence="1" type="ORF">SteCoe_4480</name>
</gene>
<organism evidence="1 2">
    <name type="scientific">Stentor coeruleus</name>
    <dbReference type="NCBI Taxonomy" id="5963"/>
    <lineage>
        <taxon>Eukaryota</taxon>
        <taxon>Sar</taxon>
        <taxon>Alveolata</taxon>
        <taxon>Ciliophora</taxon>
        <taxon>Postciliodesmatophora</taxon>
        <taxon>Heterotrichea</taxon>
        <taxon>Heterotrichida</taxon>
        <taxon>Stentoridae</taxon>
        <taxon>Stentor</taxon>
    </lineage>
</organism>
<accession>A0A1R2CUT5</accession>
<proteinExistence type="predicted"/>
<dbReference type="Proteomes" id="UP000187209">
    <property type="component" value="Unassembled WGS sequence"/>
</dbReference>
<keyword evidence="2" id="KW-1185">Reference proteome</keyword>
<sequence>MGCCIVTGEESDFFMCELRKSVEDVEHLGRAVEADFFSLNSSSSIIMFEGGRDLQENCMSKDKSIKRHESTEKTWEE</sequence>
<dbReference type="EMBL" id="MPUH01000056">
    <property type="protein sequence ID" value="OMJ92730.1"/>
    <property type="molecule type" value="Genomic_DNA"/>
</dbReference>
<name>A0A1R2CUT5_9CILI</name>
<reference evidence="1 2" key="1">
    <citation type="submission" date="2016-11" db="EMBL/GenBank/DDBJ databases">
        <title>The macronuclear genome of Stentor coeruleus: a giant cell with tiny introns.</title>
        <authorList>
            <person name="Slabodnick M."/>
            <person name="Ruby J.G."/>
            <person name="Reiff S.B."/>
            <person name="Swart E.C."/>
            <person name="Gosai S."/>
            <person name="Prabakaran S."/>
            <person name="Witkowska E."/>
            <person name="Larue G.E."/>
            <person name="Fisher S."/>
            <person name="Freeman R.M."/>
            <person name="Gunawardena J."/>
            <person name="Chu W."/>
            <person name="Stover N.A."/>
            <person name="Gregory B.D."/>
            <person name="Nowacki M."/>
            <person name="Derisi J."/>
            <person name="Roy S.W."/>
            <person name="Marshall W.F."/>
            <person name="Sood P."/>
        </authorList>
    </citation>
    <scope>NUCLEOTIDE SEQUENCE [LARGE SCALE GENOMIC DNA]</scope>
    <source>
        <strain evidence="1">WM001</strain>
    </source>
</reference>
<evidence type="ECO:0000313" key="2">
    <source>
        <dbReference type="Proteomes" id="UP000187209"/>
    </source>
</evidence>